<evidence type="ECO:0000313" key="3">
    <source>
        <dbReference type="Proteomes" id="UP000193689"/>
    </source>
</evidence>
<sequence>MAGVVDRLVGDQKYLSSTFEQQTSFSTVILLDQWKTPNTPRPRASGSAAEHDEKIGGWNDQPDGTTEGISAWRRTRIVKLAVYYWHRHCKRTVGSGDRHFNTMHAKMGINMKTRELDIILACLQAGAGVSRGRQVSRVNRRTSFNVNGKLTRRTTRNSFSKIIAKNTLPEK</sequence>
<evidence type="ECO:0000313" key="2">
    <source>
        <dbReference type="EMBL" id="ORY71439.1"/>
    </source>
</evidence>
<dbReference type="RefSeq" id="XP_040721031.1">
    <property type="nucleotide sequence ID" value="XM_040853318.1"/>
</dbReference>
<accession>A0A1Y2EIL9</accession>
<comment type="caution">
    <text evidence="2">The sequence shown here is derived from an EMBL/GenBank/DDBJ whole genome shotgun (WGS) entry which is preliminary data.</text>
</comment>
<feature type="region of interest" description="Disordered" evidence="1">
    <location>
        <begin position="36"/>
        <end position="66"/>
    </location>
</feature>
<dbReference type="InParanoid" id="A0A1Y2EIL9"/>
<protein>
    <submittedName>
        <fullName evidence="2">Uncharacterized protein</fullName>
    </submittedName>
</protein>
<dbReference type="EMBL" id="MCFJ01000001">
    <property type="protein sequence ID" value="ORY71439.1"/>
    <property type="molecule type" value="Genomic_DNA"/>
</dbReference>
<reference evidence="2 3" key="1">
    <citation type="submission" date="2016-07" db="EMBL/GenBank/DDBJ databases">
        <title>Pervasive Adenine N6-methylation of Active Genes in Fungi.</title>
        <authorList>
            <consortium name="DOE Joint Genome Institute"/>
            <person name="Mondo S.J."/>
            <person name="Dannebaum R.O."/>
            <person name="Kuo R.C."/>
            <person name="Labutti K."/>
            <person name="Haridas S."/>
            <person name="Kuo A."/>
            <person name="Salamov A."/>
            <person name="Ahrendt S.R."/>
            <person name="Lipzen A."/>
            <person name="Sullivan W."/>
            <person name="Andreopoulos W.B."/>
            <person name="Clum A."/>
            <person name="Lindquist E."/>
            <person name="Daum C."/>
            <person name="Ramamoorthy G.K."/>
            <person name="Gryganskyi A."/>
            <person name="Culley D."/>
            <person name="Magnuson J.K."/>
            <person name="James T.Y."/>
            <person name="O'Malley M.A."/>
            <person name="Stajich J.E."/>
            <person name="Spatafora J.W."/>
            <person name="Visel A."/>
            <person name="Grigoriev I.V."/>
        </authorList>
    </citation>
    <scope>NUCLEOTIDE SEQUENCE [LARGE SCALE GENOMIC DNA]</scope>
    <source>
        <strain evidence="2 3">CBS 129021</strain>
    </source>
</reference>
<name>A0A1Y2EIL9_9PEZI</name>
<evidence type="ECO:0000256" key="1">
    <source>
        <dbReference type="SAM" id="MobiDB-lite"/>
    </source>
</evidence>
<dbReference type="AlphaFoldDB" id="A0A1Y2EIL9"/>
<proteinExistence type="predicted"/>
<gene>
    <name evidence="2" type="ORF">BCR38DRAFT_10380</name>
</gene>
<keyword evidence="3" id="KW-1185">Reference proteome</keyword>
<dbReference type="GeneID" id="63769530"/>
<dbReference type="Proteomes" id="UP000193689">
    <property type="component" value="Unassembled WGS sequence"/>
</dbReference>
<organism evidence="2 3">
    <name type="scientific">Pseudomassariella vexata</name>
    <dbReference type="NCBI Taxonomy" id="1141098"/>
    <lineage>
        <taxon>Eukaryota</taxon>
        <taxon>Fungi</taxon>
        <taxon>Dikarya</taxon>
        <taxon>Ascomycota</taxon>
        <taxon>Pezizomycotina</taxon>
        <taxon>Sordariomycetes</taxon>
        <taxon>Xylariomycetidae</taxon>
        <taxon>Amphisphaeriales</taxon>
        <taxon>Pseudomassariaceae</taxon>
        <taxon>Pseudomassariella</taxon>
    </lineage>
</organism>